<sequence>MWIQAAILLCSSLHIGYAEKGYLTINDVQVPMTEVQTESKSGKDDYNTLGYYHYYDGERVRIACPKGSDLSDSSELTFVNGAESHRCFKPNYEADDLSTRNFYVKLTEDSNGAYAECTVKGPWEHLRSRVYFLLQNLPTEGALYFSVNGVAIPPVTGQEGEELHTHYDLEYGYDSQEPLEIASIKDSNEYGPMECVLSGENIPSELNDLKSKSRKDNVHFLATLQDQHVSLDCSVEVKSTLVRHNRMITISLALKPFNSYFAVRDLVIESASTKDILFYENCGGSFLNDHKITYEYKENRNVSMKFSLKGHQNKEYSSEFPFTGAISAFSGDKVAIISTTLVDHKTAGRATATATATADTTRTATATATSSRKALTTARLALVQGKTRLFFNALW</sequence>
<protein>
    <submittedName>
        <fullName evidence="2">Thr-rich antifreeze protein isoform 3kDaFL</fullName>
    </submittedName>
</protein>
<proteinExistence type="evidence at transcript level"/>
<keyword evidence="1" id="KW-0732">Signal</keyword>
<evidence type="ECO:0000313" key="2">
    <source>
        <dbReference type="EMBL" id="AEB91962.1"/>
    </source>
</evidence>
<dbReference type="EMBL" id="JF436945">
    <property type="protein sequence ID" value="AEB91962.1"/>
    <property type="molecule type" value="mRNA"/>
</dbReference>
<feature type="chain" id="PRO_5003323637" evidence="1">
    <location>
        <begin position="19"/>
        <end position="395"/>
    </location>
</feature>
<dbReference type="AlphaFoldDB" id="F5C099"/>
<reference evidence="2" key="1">
    <citation type="journal article" date="2011" name="Biochemistry">
        <title>The Thr- and Ala-rich hyperactive antifreeze protein from inchworm folds as a flat silk-like ?-helix.</title>
        <authorList>
            <person name="Lin F.H."/>
            <person name="Davies P.L."/>
            <person name="Graham L.A."/>
        </authorList>
    </citation>
    <scope>NUCLEOTIDE SEQUENCE</scope>
</reference>
<organism evidence="2">
    <name type="scientific">Campaea perlata</name>
    <name type="common">Pale beauty</name>
    <dbReference type="NCBI Taxonomy" id="82598"/>
    <lineage>
        <taxon>Eukaryota</taxon>
        <taxon>Metazoa</taxon>
        <taxon>Ecdysozoa</taxon>
        <taxon>Arthropoda</taxon>
        <taxon>Hexapoda</taxon>
        <taxon>Insecta</taxon>
        <taxon>Pterygota</taxon>
        <taxon>Neoptera</taxon>
        <taxon>Endopterygota</taxon>
        <taxon>Lepidoptera</taxon>
        <taxon>Glossata</taxon>
        <taxon>Ditrysia</taxon>
        <taxon>Geometroidea</taxon>
        <taxon>Geometridae</taxon>
        <taxon>Ennominae</taxon>
        <taxon>Campaea</taxon>
    </lineage>
</organism>
<feature type="signal peptide" evidence="1">
    <location>
        <begin position="1"/>
        <end position="18"/>
    </location>
</feature>
<name>F5C099_CAMPR</name>
<accession>F5C099</accession>
<evidence type="ECO:0000256" key="1">
    <source>
        <dbReference type="SAM" id="SignalP"/>
    </source>
</evidence>